<proteinExistence type="predicted"/>
<dbReference type="InterPro" id="IPR044730">
    <property type="entry name" value="RNase_H-like_dom_plant"/>
</dbReference>
<keyword evidence="3" id="KW-1185">Reference proteome</keyword>
<dbReference type="SUPFAM" id="SSF53098">
    <property type="entry name" value="Ribonuclease H-like"/>
    <property type="match status" value="1"/>
</dbReference>
<evidence type="ECO:0000313" key="3">
    <source>
        <dbReference type="Proteomes" id="UP000237105"/>
    </source>
</evidence>
<dbReference type="Pfam" id="PF13456">
    <property type="entry name" value="RVT_3"/>
    <property type="match status" value="1"/>
</dbReference>
<dbReference type="GO" id="GO:0003676">
    <property type="term" value="F:nucleic acid binding"/>
    <property type="evidence" value="ECO:0007669"/>
    <property type="project" value="InterPro"/>
</dbReference>
<dbReference type="InterPro" id="IPR052929">
    <property type="entry name" value="RNase_H-like_EbsB-rel"/>
</dbReference>
<accession>A0A2P5DCI6</accession>
<dbReference type="InterPro" id="IPR002156">
    <property type="entry name" value="RNaseH_domain"/>
</dbReference>
<dbReference type="AlphaFoldDB" id="A0A2P5DCI6"/>
<reference evidence="3" key="1">
    <citation type="submission" date="2016-06" db="EMBL/GenBank/DDBJ databases">
        <title>Parallel loss of symbiosis genes in relatives of nitrogen-fixing non-legume Parasponia.</title>
        <authorList>
            <person name="Van Velzen R."/>
            <person name="Holmer R."/>
            <person name="Bu F."/>
            <person name="Rutten L."/>
            <person name="Van Zeijl A."/>
            <person name="Liu W."/>
            <person name="Santuari L."/>
            <person name="Cao Q."/>
            <person name="Sharma T."/>
            <person name="Shen D."/>
            <person name="Roswanjaya Y."/>
            <person name="Wardhani T."/>
            <person name="Kalhor M.S."/>
            <person name="Jansen J."/>
            <person name="Van den Hoogen J."/>
            <person name="Gungor B."/>
            <person name="Hartog M."/>
            <person name="Hontelez J."/>
            <person name="Verver J."/>
            <person name="Yang W.-C."/>
            <person name="Schijlen E."/>
            <person name="Repin R."/>
            <person name="Schilthuizen M."/>
            <person name="Schranz E."/>
            <person name="Heidstra R."/>
            <person name="Miyata K."/>
            <person name="Fedorova E."/>
            <person name="Kohlen W."/>
            <person name="Bisseling T."/>
            <person name="Smit S."/>
            <person name="Geurts R."/>
        </authorList>
    </citation>
    <scope>NUCLEOTIDE SEQUENCE [LARGE SCALE GENOMIC DNA]</scope>
    <source>
        <strain evidence="3">cv. WU1-14</strain>
    </source>
</reference>
<dbReference type="InterPro" id="IPR012337">
    <property type="entry name" value="RNaseH-like_sf"/>
</dbReference>
<name>A0A2P5DCI6_PARAD</name>
<dbReference type="GO" id="GO:0004523">
    <property type="term" value="F:RNA-DNA hybrid ribonuclease activity"/>
    <property type="evidence" value="ECO:0007669"/>
    <property type="project" value="InterPro"/>
</dbReference>
<protein>
    <submittedName>
        <fullName evidence="2">Ribonuclease H-like domain containing protein</fullName>
    </submittedName>
</protein>
<dbReference type="OrthoDB" id="1297712at2759"/>
<dbReference type="Proteomes" id="UP000237105">
    <property type="component" value="Unassembled WGS sequence"/>
</dbReference>
<sequence>MVFPCCLTNDKTTLHAITFGLFAAEYWSKSPCWIKMLNFKSGRGRCRSDTELLKDAGLWLTEYQRLSSVKMATLPINLLASIRTGTTVSGRLKLNVNASTDRRSHLIGVGAIERDDRDQVMGALSKRNYGCFDPFLAEHYAVREGLQFALANNFDNLDIKSDSLNAIFTINYRDELSIAFPLIIDILKLSFLLACWLDETPVCIASLVFGDLSPSI</sequence>
<comment type="caution">
    <text evidence="2">The sequence shown here is derived from an EMBL/GenBank/DDBJ whole genome shotgun (WGS) entry which is preliminary data.</text>
</comment>
<dbReference type="CDD" id="cd06222">
    <property type="entry name" value="RNase_H_like"/>
    <property type="match status" value="1"/>
</dbReference>
<feature type="domain" description="RNase H type-1" evidence="1">
    <location>
        <begin position="95"/>
        <end position="189"/>
    </location>
</feature>
<dbReference type="PANTHER" id="PTHR47074:SF11">
    <property type="entry name" value="REVERSE TRANSCRIPTASE-LIKE PROTEIN"/>
    <property type="match status" value="1"/>
</dbReference>
<evidence type="ECO:0000313" key="2">
    <source>
        <dbReference type="EMBL" id="PON71002.1"/>
    </source>
</evidence>
<organism evidence="2 3">
    <name type="scientific">Parasponia andersonii</name>
    <name type="common">Sponia andersonii</name>
    <dbReference type="NCBI Taxonomy" id="3476"/>
    <lineage>
        <taxon>Eukaryota</taxon>
        <taxon>Viridiplantae</taxon>
        <taxon>Streptophyta</taxon>
        <taxon>Embryophyta</taxon>
        <taxon>Tracheophyta</taxon>
        <taxon>Spermatophyta</taxon>
        <taxon>Magnoliopsida</taxon>
        <taxon>eudicotyledons</taxon>
        <taxon>Gunneridae</taxon>
        <taxon>Pentapetalae</taxon>
        <taxon>rosids</taxon>
        <taxon>fabids</taxon>
        <taxon>Rosales</taxon>
        <taxon>Cannabaceae</taxon>
        <taxon>Parasponia</taxon>
    </lineage>
</organism>
<gene>
    <name evidence="2" type="ORF">PanWU01x14_077120</name>
</gene>
<dbReference type="EMBL" id="JXTB01000047">
    <property type="protein sequence ID" value="PON71002.1"/>
    <property type="molecule type" value="Genomic_DNA"/>
</dbReference>
<dbReference type="PANTHER" id="PTHR47074">
    <property type="entry name" value="BNAC02G40300D PROTEIN"/>
    <property type="match status" value="1"/>
</dbReference>
<evidence type="ECO:0000259" key="1">
    <source>
        <dbReference type="Pfam" id="PF13456"/>
    </source>
</evidence>